<comment type="caution">
    <text evidence="1">The sequence shown here is derived from an EMBL/GenBank/DDBJ whole genome shotgun (WGS) entry which is preliminary data.</text>
</comment>
<gene>
    <name evidence="1" type="ORF">M8744_09815</name>
</gene>
<keyword evidence="1" id="KW-0808">Transferase</keyword>
<organism evidence="1 2">
    <name type="scientific">Lutimaribacter degradans</name>
    <dbReference type="NCBI Taxonomy" id="2945989"/>
    <lineage>
        <taxon>Bacteria</taxon>
        <taxon>Pseudomonadati</taxon>
        <taxon>Pseudomonadota</taxon>
        <taxon>Alphaproteobacteria</taxon>
        <taxon>Rhodobacterales</taxon>
        <taxon>Roseobacteraceae</taxon>
        <taxon>Lutimaribacter</taxon>
    </lineage>
</organism>
<sequence length="389" mass="41262">MTPAARVAAAIDILDRIADGEAAERALTRWARGARFAGSGDRAAIRDHVFDVLRRWRSCAEWGGGDTGRALMLGLLRGQGAEPDALFTGQGHAPAPLSPDERAAGAEPQGAAALDLPEWLWPHWQQSLGDQATAVADSLRHRAPVMLRVNSLRATPEAARATLADEGITCEQAGIAPTALRVTEGARRVAQSAAYREGMIELQDGASQASIHEIPAASYCNILDYCAGGGGKALALAARFDAAVTAHDALPARMKDLPTRAARAGAVLRMADAAGVAASAPYDLVFADAPCSGSGAWRRAPEGKWALTQARLQELTATQDDILHRAARLVAPGGVLAYATCSVLTCENEDRVTAFSRAMPDWRLLHQRRWLPGPEGDGFFIAILELSKK</sequence>
<evidence type="ECO:0000313" key="1">
    <source>
        <dbReference type="EMBL" id="MCM2562438.1"/>
    </source>
</evidence>
<protein>
    <submittedName>
        <fullName evidence="1">RsmB/NOP family class I SAM-dependent RNA methyltransferase</fullName>
    </submittedName>
</protein>
<proteinExistence type="predicted"/>
<dbReference type="Proteomes" id="UP001203036">
    <property type="component" value="Unassembled WGS sequence"/>
</dbReference>
<evidence type="ECO:0000313" key="2">
    <source>
        <dbReference type="Proteomes" id="UP001203036"/>
    </source>
</evidence>
<keyword evidence="1" id="KW-0489">Methyltransferase</keyword>
<name>A0ACC5ZW76_9RHOB</name>
<accession>A0ACC5ZW76</accession>
<dbReference type="EMBL" id="JAMQGO010000005">
    <property type="protein sequence ID" value="MCM2562438.1"/>
    <property type="molecule type" value="Genomic_DNA"/>
</dbReference>
<keyword evidence="2" id="KW-1185">Reference proteome</keyword>
<reference evidence="1" key="1">
    <citation type="submission" date="2022-06" db="EMBL/GenBank/DDBJ databases">
        <title>Lutimaribacter sp. EGI FJ00013, a novel bacterium isolated from a salt lake sediment enrichment.</title>
        <authorList>
            <person name="Gao L."/>
            <person name="Fang B.-Z."/>
            <person name="Li W.-J."/>
        </authorList>
    </citation>
    <scope>NUCLEOTIDE SEQUENCE</scope>
    <source>
        <strain evidence="1">EGI FJ00013</strain>
    </source>
</reference>